<dbReference type="PROSITE" id="PS51832">
    <property type="entry name" value="HD_GYP"/>
    <property type="match status" value="1"/>
</dbReference>
<dbReference type="PATRIC" id="fig|84022.5.peg.34"/>
<evidence type="ECO:0000313" key="2">
    <source>
        <dbReference type="Proteomes" id="UP000035704"/>
    </source>
</evidence>
<dbReference type="EMBL" id="CP009687">
    <property type="protein sequence ID" value="AKL95389.1"/>
    <property type="molecule type" value="Genomic_DNA"/>
</dbReference>
<keyword evidence="2" id="KW-1185">Reference proteome</keyword>
<dbReference type="RefSeq" id="WP_044822885.1">
    <property type="nucleotide sequence ID" value="NZ_CP009687.1"/>
</dbReference>
<dbReference type="Pfam" id="PF13487">
    <property type="entry name" value="HD_5"/>
    <property type="match status" value="1"/>
</dbReference>
<proteinExistence type="predicted"/>
<dbReference type="AlphaFoldDB" id="A0A0D8II12"/>
<keyword evidence="1" id="KW-0378">Hydrolase</keyword>
<dbReference type="PANTHER" id="PTHR43155">
    <property type="entry name" value="CYCLIC DI-GMP PHOSPHODIESTERASE PA4108-RELATED"/>
    <property type="match status" value="1"/>
</dbReference>
<accession>A0A0D8II12</accession>
<dbReference type="PANTHER" id="PTHR43155:SF2">
    <property type="entry name" value="CYCLIC DI-GMP PHOSPHODIESTERASE PA4108"/>
    <property type="match status" value="1"/>
</dbReference>
<evidence type="ECO:0000313" key="1">
    <source>
        <dbReference type="EMBL" id="AKL95389.1"/>
    </source>
</evidence>
<dbReference type="InterPro" id="IPR037522">
    <property type="entry name" value="HD_GYP_dom"/>
</dbReference>
<dbReference type="KEGG" id="cace:CACET_c19410"/>
<dbReference type="GO" id="GO:0016787">
    <property type="term" value="F:hydrolase activity"/>
    <property type="evidence" value="ECO:0007669"/>
    <property type="project" value="UniProtKB-KW"/>
</dbReference>
<reference evidence="1 2" key="1">
    <citation type="submission" date="2014-10" db="EMBL/GenBank/DDBJ databases">
        <title>Genome sequence of Clostridium aceticum DSM 1496.</title>
        <authorList>
            <person name="Poehlein A."/>
            <person name="Schiel-Bengelsdorf B."/>
            <person name="Gottschalk G."/>
            <person name="Duerre P."/>
            <person name="Daniel R."/>
        </authorList>
    </citation>
    <scope>NUCLEOTIDE SEQUENCE [LARGE SCALE GENOMIC DNA]</scope>
    <source>
        <strain evidence="1 2">DSM 1496</strain>
    </source>
</reference>
<organism evidence="1 2">
    <name type="scientific">Clostridium aceticum</name>
    <dbReference type="NCBI Taxonomy" id="84022"/>
    <lineage>
        <taxon>Bacteria</taxon>
        <taxon>Bacillati</taxon>
        <taxon>Bacillota</taxon>
        <taxon>Clostridia</taxon>
        <taxon>Eubacteriales</taxon>
        <taxon>Clostridiaceae</taxon>
        <taxon>Clostridium</taxon>
    </lineage>
</organism>
<dbReference type="Gene3D" id="1.10.3210.10">
    <property type="entry name" value="Hypothetical protein af1432"/>
    <property type="match status" value="1"/>
</dbReference>
<name>A0A0D8II12_9CLOT</name>
<dbReference type="InterPro" id="IPR003607">
    <property type="entry name" value="HD/PDEase_dom"/>
</dbReference>
<dbReference type="STRING" id="84022.CACET_c19410"/>
<dbReference type="OrthoDB" id="9804747at2"/>
<sequence>MESSSCKTITTREMTISIEDLDKGMIIGKDIVVNDTNILVKEGYKIKNEDTIRKVQRLLQQYNVEDVFVKIEEEAAIEVKIPETDKVPQDKEIIENNVEKKDFSQQAYSKILEISNKKDAELIDRLIPDAKKNITEKMLLLFNNADASETNSIEEDLRKSMEVINASINVPQLLEKIKMTDDSLFFYSYSTALTAYMLGNWMGWDQKKRENLYITAMLADIGMLNLPEDKRRREQWANEDSNEYYQHVIHSQRLLTKCSFITTDMLKGILHHHEKYDGSGYPRGLTGKSIPLLSRMIYIADLYTFYTVSKRYNALYTINTIREHHLREVDADIFFTLSKRISDYFIGQKFQSRNPELAEGRIITIDQGTGSTVFDQTNMNVYVQQKDQSIVSIPLNSFCRDNVEFI</sequence>
<dbReference type="CDD" id="cd00077">
    <property type="entry name" value="HDc"/>
    <property type="match status" value="1"/>
</dbReference>
<protein>
    <submittedName>
        <fullName evidence="1">Metal dependent phosphohydrolase</fullName>
    </submittedName>
</protein>
<gene>
    <name evidence="1" type="ORF">CACET_c19410</name>
</gene>
<dbReference type="SUPFAM" id="SSF109604">
    <property type="entry name" value="HD-domain/PDEase-like"/>
    <property type="match status" value="1"/>
</dbReference>
<dbReference type="Proteomes" id="UP000035704">
    <property type="component" value="Chromosome"/>
</dbReference>